<dbReference type="Pfam" id="PF04748">
    <property type="entry name" value="Polysacc_deac_2"/>
    <property type="match status" value="1"/>
</dbReference>
<dbReference type="InterPro" id="IPR011330">
    <property type="entry name" value="Glyco_hydro/deAcase_b/a-brl"/>
</dbReference>
<protein>
    <recommendedName>
        <fullName evidence="4">Divergent polysaccharide deacetylase family protein</fullName>
    </recommendedName>
</protein>
<evidence type="ECO:0000313" key="2">
    <source>
        <dbReference type="EMBL" id="BCR05757.1"/>
    </source>
</evidence>
<sequence>MPQKKKSRKPVKSGRSASPQKTPRPRQSVKVLLAALFLLGFLIASLVLLSHLRETLRPAPATAPPTAPAPLLTTPEIPEPSGVSREDLLDDVRVEVESALWRSGIAPEQIRMTSEVGLVLYEIRGDLPSQEILDDWARRVQKLADPLRLVADPGGRQVEILWEQGPWFRLRFSAPQIAAPSAPQITAPRTGGGRVAIIMDDLGRDPQAARELLALDVPVTFAILPGESHAARVAEMAHRGGREVMIHIPMEPQSYPATNPGDDALLLAQSPEEIRRRFRGFLAQVPYAAGGNNHMGSRFTEDRPQMEVVLEEMKAAGLFFVDSLTSGRSVAYTEARRLGLPAAVRDRFLDNVQEVDAIAREIRKLAQLAQSRGSAVGICHPHAQTLAALRREQGYFRQLGVEVVPVSQLLQR</sequence>
<accession>A0ABM8HZ02</accession>
<feature type="region of interest" description="Disordered" evidence="1">
    <location>
        <begin position="60"/>
        <end position="84"/>
    </location>
</feature>
<feature type="compositionally biased region" description="Low complexity" evidence="1">
    <location>
        <begin position="69"/>
        <end position="80"/>
    </location>
</feature>
<proteinExistence type="predicted"/>
<dbReference type="EMBL" id="AP024355">
    <property type="protein sequence ID" value="BCR05757.1"/>
    <property type="molecule type" value="Genomic_DNA"/>
</dbReference>
<dbReference type="PANTHER" id="PTHR30105">
    <property type="entry name" value="UNCHARACTERIZED YIBQ-RELATED"/>
    <property type="match status" value="1"/>
</dbReference>
<evidence type="ECO:0000256" key="1">
    <source>
        <dbReference type="SAM" id="MobiDB-lite"/>
    </source>
</evidence>
<gene>
    <name evidence="2" type="ORF">DESUT3_28260</name>
</gene>
<dbReference type="CDD" id="cd10936">
    <property type="entry name" value="CE4_DAC2"/>
    <property type="match status" value="1"/>
</dbReference>
<organism evidence="2 3">
    <name type="scientific">Desulfuromonas versatilis</name>
    <dbReference type="NCBI Taxonomy" id="2802975"/>
    <lineage>
        <taxon>Bacteria</taxon>
        <taxon>Pseudomonadati</taxon>
        <taxon>Thermodesulfobacteriota</taxon>
        <taxon>Desulfuromonadia</taxon>
        <taxon>Desulfuromonadales</taxon>
        <taxon>Desulfuromonadaceae</taxon>
        <taxon>Desulfuromonas</taxon>
    </lineage>
</organism>
<dbReference type="RefSeq" id="WP_221249162.1">
    <property type="nucleotide sequence ID" value="NZ_AP024355.1"/>
</dbReference>
<dbReference type="PANTHER" id="PTHR30105:SF2">
    <property type="entry name" value="DIVERGENT POLYSACCHARIDE DEACETYLASE SUPERFAMILY"/>
    <property type="match status" value="1"/>
</dbReference>
<keyword evidence="3" id="KW-1185">Reference proteome</keyword>
<dbReference type="InterPro" id="IPR006837">
    <property type="entry name" value="Divergent_DAC"/>
</dbReference>
<reference evidence="2 3" key="1">
    <citation type="journal article" date="2016" name="C (Basel)">
        <title>Selective Growth of and Electricity Production by Marine Exoelectrogenic Bacteria in Self-Aggregated Hydrogel of Microbially Reduced Graphene Oxide.</title>
        <authorList>
            <person name="Yoshida N."/>
            <person name="Goto Y."/>
            <person name="Miyata Y."/>
        </authorList>
    </citation>
    <scope>NUCLEOTIDE SEQUENCE [LARGE SCALE GENOMIC DNA]</scope>
    <source>
        <strain evidence="2 3">NIT-T3</strain>
    </source>
</reference>
<name>A0ABM8HZ02_9BACT</name>
<evidence type="ECO:0008006" key="4">
    <source>
        <dbReference type="Google" id="ProtNLM"/>
    </source>
</evidence>
<feature type="region of interest" description="Disordered" evidence="1">
    <location>
        <begin position="1"/>
        <end position="25"/>
    </location>
</feature>
<reference evidence="2 3" key="2">
    <citation type="journal article" date="2021" name="Int. J. Syst. Evol. Microbiol.">
        <title>Isolation and Polyphasic Characterization of Desulfuromonas versatilis sp. Nov., an Electrogenic Bacteria Capable of Versatile Metabolism Isolated from a Graphene Oxide-Reducing Enrichment Culture.</title>
        <authorList>
            <person name="Xie L."/>
            <person name="Yoshida N."/>
            <person name="Ishii S."/>
            <person name="Meng L."/>
        </authorList>
    </citation>
    <scope>NUCLEOTIDE SEQUENCE [LARGE SCALE GENOMIC DNA]</scope>
    <source>
        <strain evidence="2 3">NIT-T3</strain>
    </source>
</reference>
<dbReference type="Gene3D" id="3.20.20.370">
    <property type="entry name" value="Glycoside hydrolase/deacetylase"/>
    <property type="match status" value="1"/>
</dbReference>
<dbReference type="Proteomes" id="UP001319827">
    <property type="component" value="Chromosome"/>
</dbReference>
<feature type="compositionally biased region" description="Basic residues" evidence="1">
    <location>
        <begin position="1"/>
        <end position="12"/>
    </location>
</feature>
<dbReference type="SUPFAM" id="SSF88713">
    <property type="entry name" value="Glycoside hydrolase/deacetylase"/>
    <property type="match status" value="1"/>
</dbReference>
<evidence type="ECO:0000313" key="3">
    <source>
        <dbReference type="Proteomes" id="UP001319827"/>
    </source>
</evidence>